<gene>
    <name evidence="2" type="ORF">WHR41_08039</name>
</gene>
<dbReference type="AlphaFoldDB" id="A0AB34KIF9"/>
<keyword evidence="3" id="KW-1185">Reference proteome</keyword>
<dbReference type="InterPro" id="IPR052186">
    <property type="entry name" value="Hydantoin_racemase-like"/>
</dbReference>
<dbReference type="Gene3D" id="3.40.50.12500">
    <property type="match status" value="1"/>
</dbReference>
<dbReference type="RefSeq" id="XP_069226492.1">
    <property type="nucleotide sequence ID" value="XM_069376643.1"/>
</dbReference>
<evidence type="ECO:0000313" key="3">
    <source>
        <dbReference type="Proteomes" id="UP000803884"/>
    </source>
</evidence>
<sequence length="260" mass="27779">MTSNNPQIRILLVNPNSTPSMTATCINQITPTLPPDVALHPFTAPHPSPTAIESQTDAVLSSAASFRALLPLLQTHQEANQPISAILVACYSDHPLIRMLREEFSLPCVGIMEASLFYARTLGVRIGIVATSGRSAIAHWDSVRRYGFGDSCAGIRAVELGVLELESLPRADVLARMGGVARKLVEEDGADVLTLGCAGMADMKEAVEVAVEGMGVQVVDGVVAGVQHLVGVVRMGGRTAKRGVWRSSRVARERRGQDYV</sequence>
<evidence type="ECO:0000256" key="1">
    <source>
        <dbReference type="ARBA" id="ARBA00038414"/>
    </source>
</evidence>
<dbReference type="GeneID" id="96009481"/>
<accession>A0AB34KIF9</accession>
<dbReference type="PANTHER" id="PTHR28047:SF6">
    <property type="entry name" value="CN HYDROLASE DOMAIN-CONTAINING PROTEIN"/>
    <property type="match status" value="1"/>
</dbReference>
<comment type="similarity">
    <text evidence="1">Belongs to the HyuE racemase family.</text>
</comment>
<comment type="caution">
    <text evidence="2">The sequence shown here is derived from an EMBL/GenBank/DDBJ whole genome shotgun (WGS) entry which is preliminary data.</text>
</comment>
<dbReference type="InterPro" id="IPR015942">
    <property type="entry name" value="Asp/Glu/hydantoin_racemase"/>
</dbReference>
<dbReference type="PANTHER" id="PTHR28047">
    <property type="entry name" value="PROTEIN DCG1"/>
    <property type="match status" value="1"/>
</dbReference>
<dbReference type="InterPro" id="IPR053714">
    <property type="entry name" value="Iso_Racemase_Enz_sf"/>
</dbReference>
<evidence type="ECO:0008006" key="4">
    <source>
        <dbReference type="Google" id="ProtNLM"/>
    </source>
</evidence>
<organism evidence="2 3">
    <name type="scientific">Cladosporium halotolerans</name>
    <dbReference type="NCBI Taxonomy" id="1052096"/>
    <lineage>
        <taxon>Eukaryota</taxon>
        <taxon>Fungi</taxon>
        <taxon>Dikarya</taxon>
        <taxon>Ascomycota</taxon>
        <taxon>Pezizomycotina</taxon>
        <taxon>Dothideomycetes</taxon>
        <taxon>Dothideomycetidae</taxon>
        <taxon>Cladosporiales</taxon>
        <taxon>Cladosporiaceae</taxon>
        <taxon>Cladosporium</taxon>
    </lineage>
</organism>
<proteinExistence type="inferred from homology"/>
<evidence type="ECO:0000313" key="2">
    <source>
        <dbReference type="EMBL" id="KAL1583385.1"/>
    </source>
</evidence>
<dbReference type="GO" id="GO:0047661">
    <property type="term" value="F:amino-acid racemase activity"/>
    <property type="evidence" value="ECO:0007669"/>
    <property type="project" value="InterPro"/>
</dbReference>
<dbReference type="Pfam" id="PF01177">
    <property type="entry name" value="Asp_Glu_race"/>
    <property type="match status" value="1"/>
</dbReference>
<name>A0AB34KIF9_9PEZI</name>
<dbReference type="Proteomes" id="UP000803884">
    <property type="component" value="Unassembled WGS sequence"/>
</dbReference>
<dbReference type="EMBL" id="JAAQHG020000036">
    <property type="protein sequence ID" value="KAL1583385.1"/>
    <property type="molecule type" value="Genomic_DNA"/>
</dbReference>
<reference evidence="2 3" key="1">
    <citation type="journal article" date="2020" name="Microbiol. Resour. Announc.">
        <title>Draft Genome Sequence of a Cladosporium Species Isolated from the Mesophotic Ascidian Didemnum maculosum.</title>
        <authorList>
            <person name="Gioti A."/>
            <person name="Siaperas R."/>
            <person name="Nikolaivits E."/>
            <person name="Le Goff G."/>
            <person name="Ouazzani J."/>
            <person name="Kotoulas G."/>
            <person name="Topakas E."/>
        </authorList>
    </citation>
    <scope>NUCLEOTIDE SEQUENCE [LARGE SCALE GENOMIC DNA]</scope>
    <source>
        <strain evidence="2 3">TM138-S3</strain>
    </source>
</reference>
<protein>
    <recommendedName>
        <fullName evidence="4">Hydantoin racemase</fullName>
    </recommendedName>
</protein>